<dbReference type="EMBL" id="QUTE01013340">
    <property type="protein sequence ID" value="RHZ04785.1"/>
    <property type="molecule type" value="Genomic_DNA"/>
</dbReference>
<protein>
    <submittedName>
        <fullName evidence="2">Uncharacterized protein</fullName>
    </submittedName>
</protein>
<dbReference type="AlphaFoldDB" id="A0A397F030"/>
<feature type="region of interest" description="Disordered" evidence="1">
    <location>
        <begin position="1"/>
        <end position="72"/>
    </location>
</feature>
<accession>A0A397F030</accession>
<feature type="region of interest" description="Disordered" evidence="1">
    <location>
        <begin position="175"/>
        <end position="209"/>
    </location>
</feature>
<proteinExistence type="predicted"/>
<feature type="compositionally biased region" description="Low complexity" evidence="1">
    <location>
        <begin position="58"/>
        <end position="72"/>
    </location>
</feature>
<feature type="compositionally biased region" description="Acidic residues" evidence="1">
    <location>
        <begin position="11"/>
        <end position="21"/>
    </location>
</feature>
<evidence type="ECO:0000313" key="2">
    <source>
        <dbReference type="EMBL" id="RHZ04785.1"/>
    </source>
</evidence>
<dbReference type="Proteomes" id="UP000266196">
    <property type="component" value="Unassembled WGS sequence"/>
</dbReference>
<evidence type="ECO:0000256" key="1">
    <source>
        <dbReference type="SAM" id="MobiDB-lite"/>
    </source>
</evidence>
<organism evidence="2 3">
    <name type="scientific">Aphanomyces astaci</name>
    <name type="common">Crayfish plague agent</name>
    <dbReference type="NCBI Taxonomy" id="112090"/>
    <lineage>
        <taxon>Eukaryota</taxon>
        <taxon>Sar</taxon>
        <taxon>Stramenopiles</taxon>
        <taxon>Oomycota</taxon>
        <taxon>Saprolegniomycetes</taxon>
        <taxon>Saprolegniales</taxon>
        <taxon>Verrucalvaceae</taxon>
        <taxon>Aphanomyces</taxon>
    </lineage>
</organism>
<feature type="compositionally biased region" description="Polar residues" evidence="1">
    <location>
        <begin position="32"/>
        <end position="52"/>
    </location>
</feature>
<comment type="caution">
    <text evidence="2">The sequence shown here is derived from an EMBL/GenBank/DDBJ whole genome shotgun (WGS) entry which is preliminary data.</text>
</comment>
<dbReference type="VEuPathDB" id="FungiDB:H257_13216"/>
<reference evidence="2 3" key="1">
    <citation type="submission" date="2018-08" db="EMBL/GenBank/DDBJ databases">
        <title>Aphanomyces genome sequencing and annotation.</title>
        <authorList>
            <person name="Minardi D."/>
            <person name="Oidtmann B."/>
            <person name="Van Der Giezen M."/>
            <person name="Studholme D.J."/>
        </authorList>
    </citation>
    <scope>NUCLEOTIDE SEQUENCE [LARGE SCALE GENOMIC DNA]</scope>
    <source>
        <strain evidence="2 3">197901</strain>
    </source>
</reference>
<evidence type="ECO:0000313" key="3">
    <source>
        <dbReference type="Proteomes" id="UP000266196"/>
    </source>
</evidence>
<sequence>MEPLSSSEELVYTEDMAEASSDENKSDVSMLAGSNDNETLTQSVVPLTSTSPIARLNSNDSYSSSSSTPGTLSLLTSSVQSATETILNLAQVSAHAHGVPVLMEMTHVVTTRTPSLVQLTVARRASPENYETSLVLDQARSRFNSSSPTHLALPASNFVHNTAVYNPALPFGLPPIAHEDPRSNETPPQRMDDHASSACPDEPMGVEDITNHAESSPLFGRVPIHQPIVERHQHLTVFEPDLPFGLAPLVHHVESMEVDATTVVDDAADLDA</sequence>
<name>A0A397F030_APHAT</name>
<gene>
    <name evidence="2" type="ORF">DYB31_009912</name>
</gene>